<keyword evidence="4 9" id="KW-0418">Kinase</keyword>
<dbReference type="InterPro" id="IPR017441">
    <property type="entry name" value="Protein_kinase_ATP_BS"/>
</dbReference>
<evidence type="ECO:0000256" key="6">
    <source>
        <dbReference type="PROSITE-ProRule" id="PRU10141"/>
    </source>
</evidence>
<dbReference type="InterPro" id="IPR000225">
    <property type="entry name" value="Armadillo"/>
</dbReference>
<evidence type="ECO:0000313" key="9">
    <source>
        <dbReference type="EMBL" id="KFW07754.1"/>
    </source>
</evidence>
<evidence type="ECO:0000256" key="4">
    <source>
        <dbReference type="ARBA" id="ARBA00022777"/>
    </source>
</evidence>
<dbReference type="InterPro" id="IPR016024">
    <property type="entry name" value="ARM-type_fold"/>
</dbReference>
<dbReference type="PANTHER" id="PTHR43671">
    <property type="entry name" value="SERINE/THREONINE-PROTEIN KINASE NEK"/>
    <property type="match status" value="1"/>
</dbReference>
<dbReference type="PANTHER" id="PTHR43671:SF92">
    <property type="entry name" value="SERINE_THREONINE-PROTEIN KINASE NEK10"/>
    <property type="match status" value="1"/>
</dbReference>
<dbReference type="InterPro" id="IPR000719">
    <property type="entry name" value="Prot_kinase_dom"/>
</dbReference>
<reference evidence="9 10" key="1">
    <citation type="submission" date="2014-04" db="EMBL/GenBank/DDBJ databases">
        <title>Genome evolution of avian class.</title>
        <authorList>
            <person name="Zhang G."/>
            <person name="Li C."/>
        </authorList>
    </citation>
    <scope>NUCLEOTIDE SEQUENCE [LARGE SCALE GENOMIC DNA]</scope>
    <source>
        <strain evidence="9">BGI_N327</strain>
    </source>
</reference>
<dbReference type="FunFam" id="3.30.200.20:FF:000339">
    <property type="entry name" value="serine/threonine-protein kinase Nek10"/>
    <property type="match status" value="1"/>
</dbReference>
<dbReference type="SMART" id="SM00185">
    <property type="entry name" value="ARM"/>
    <property type="match status" value="3"/>
</dbReference>
<dbReference type="SUPFAM" id="SSF56112">
    <property type="entry name" value="Protein kinase-like (PK-like)"/>
    <property type="match status" value="1"/>
</dbReference>
<dbReference type="PROSITE" id="PS00109">
    <property type="entry name" value="PROTEIN_KINASE_TYR"/>
    <property type="match status" value="1"/>
</dbReference>
<organism evidence="9 10">
    <name type="scientific">Fulmarus glacialis</name>
    <name type="common">Northern fulmar</name>
    <dbReference type="NCBI Taxonomy" id="30455"/>
    <lineage>
        <taxon>Eukaryota</taxon>
        <taxon>Metazoa</taxon>
        <taxon>Chordata</taxon>
        <taxon>Craniata</taxon>
        <taxon>Vertebrata</taxon>
        <taxon>Euteleostomi</taxon>
        <taxon>Archelosauria</taxon>
        <taxon>Archosauria</taxon>
        <taxon>Dinosauria</taxon>
        <taxon>Saurischia</taxon>
        <taxon>Theropoda</taxon>
        <taxon>Coelurosauria</taxon>
        <taxon>Aves</taxon>
        <taxon>Neognathae</taxon>
        <taxon>Neoaves</taxon>
        <taxon>Aequornithes</taxon>
        <taxon>Procellariiformes</taxon>
        <taxon>Procellariidae</taxon>
        <taxon>Fulmarus</taxon>
    </lineage>
</organism>
<dbReference type="SMART" id="SM00220">
    <property type="entry name" value="S_TKc"/>
    <property type="match status" value="1"/>
</dbReference>
<dbReference type="GO" id="GO:0005524">
    <property type="term" value="F:ATP binding"/>
    <property type="evidence" value="ECO:0007669"/>
    <property type="project" value="UniProtKB-UniRule"/>
</dbReference>
<feature type="domain" description="Protein kinase" evidence="8">
    <location>
        <begin position="522"/>
        <end position="675"/>
    </location>
</feature>
<evidence type="ECO:0000256" key="5">
    <source>
        <dbReference type="ARBA" id="ARBA00022840"/>
    </source>
</evidence>
<dbReference type="PROSITE" id="PS50011">
    <property type="entry name" value="PROTEIN_KINASE_DOM"/>
    <property type="match status" value="1"/>
</dbReference>
<evidence type="ECO:0000256" key="3">
    <source>
        <dbReference type="ARBA" id="ARBA00022741"/>
    </source>
</evidence>
<dbReference type="Gene3D" id="1.10.510.10">
    <property type="entry name" value="Transferase(Phosphotransferase) domain 1"/>
    <property type="match status" value="1"/>
</dbReference>
<feature type="region of interest" description="Disordered" evidence="7">
    <location>
        <begin position="57"/>
        <end position="78"/>
    </location>
</feature>
<dbReference type="SUPFAM" id="SSF48371">
    <property type="entry name" value="ARM repeat"/>
    <property type="match status" value="1"/>
</dbReference>
<dbReference type="GO" id="GO:0004674">
    <property type="term" value="F:protein serine/threonine kinase activity"/>
    <property type="evidence" value="ECO:0007669"/>
    <property type="project" value="TreeGrafter"/>
</dbReference>
<dbReference type="InterPro" id="IPR011009">
    <property type="entry name" value="Kinase-like_dom_sf"/>
</dbReference>
<comment type="similarity">
    <text evidence="1">Belongs to the protein kinase superfamily. NEK Ser/Thr protein kinase family. NIMA subfamily.</text>
</comment>
<dbReference type="EMBL" id="KK603680">
    <property type="protein sequence ID" value="KFW07754.1"/>
    <property type="molecule type" value="Genomic_DNA"/>
</dbReference>
<feature type="binding site" evidence="6">
    <location>
        <position position="551"/>
    </location>
    <ligand>
        <name>ATP</name>
        <dbReference type="ChEBI" id="CHEBI:30616"/>
    </ligand>
</feature>
<keyword evidence="3 6" id="KW-0547">Nucleotide-binding</keyword>
<evidence type="ECO:0000259" key="8">
    <source>
        <dbReference type="PROSITE" id="PS50011"/>
    </source>
</evidence>
<dbReference type="InterPro" id="IPR008266">
    <property type="entry name" value="Tyr_kinase_AS"/>
</dbReference>
<dbReference type="Pfam" id="PF00069">
    <property type="entry name" value="Pkinase"/>
    <property type="match status" value="1"/>
</dbReference>
<evidence type="ECO:0000313" key="10">
    <source>
        <dbReference type="Proteomes" id="UP000053806"/>
    </source>
</evidence>
<dbReference type="FunFam" id="1.25.10.10:FF:000612">
    <property type="entry name" value="Serine/threonine-protein kinase Nek10"/>
    <property type="match status" value="1"/>
</dbReference>
<proteinExistence type="inferred from homology"/>
<dbReference type="InterPro" id="IPR050660">
    <property type="entry name" value="NEK_Ser/Thr_kinase"/>
</dbReference>
<evidence type="ECO:0000256" key="7">
    <source>
        <dbReference type="SAM" id="MobiDB-lite"/>
    </source>
</evidence>
<evidence type="ECO:0000256" key="1">
    <source>
        <dbReference type="ARBA" id="ARBA00010886"/>
    </source>
</evidence>
<accession>A0A093J9T8</accession>
<feature type="compositionally biased region" description="Polar residues" evidence="7">
    <location>
        <begin position="57"/>
        <end position="67"/>
    </location>
</feature>
<keyword evidence="5 6" id="KW-0067">ATP-binding</keyword>
<dbReference type="Gene3D" id="3.30.200.20">
    <property type="entry name" value="Phosphorylase Kinase, domain 1"/>
    <property type="match status" value="1"/>
</dbReference>
<feature type="non-terminal residue" evidence="9">
    <location>
        <position position="675"/>
    </location>
</feature>
<feature type="compositionally biased region" description="Basic and acidic residues" evidence="7">
    <location>
        <begin position="1"/>
        <end position="19"/>
    </location>
</feature>
<keyword evidence="2" id="KW-0808">Transferase</keyword>
<gene>
    <name evidence="9" type="ORF">N327_11884</name>
</gene>
<dbReference type="AlphaFoldDB" id="A0A093J9T8"/>
<dbReference type="Gene3D" id="1.25.10.10">
    <property type="entry name" value="Leucine-rich Repeat Variant"/>
    <property type="match status" value="1"/>
</dbReference>
<feature type="region of interest" description="Disordered" evidence="7">
    <location>
        <begin position="1"/>
        <end position="23"/>
    </location>
</feature>
<dbReference type="InterPro" id="IPR011989">
    <property type="entry name" value="ARM-like"/>
</dbReference>
<dbReference type="Proteomes" id="UP000053806">
    <property type="component" value="Unassembled WGS sequence"/>
</dbReference>
<name>A0A093J9T8_FULGA</name>
<evidence type="ECO:0000256" key="2">
    <source>
        <dbReference type="ARBA" id="ARBA00022679"/>
    </source>
</evidence>
<keyword evidence="10" id="KW-1185">Reference proteome</keyword>
<dbReference type="PROSITE" id="PS00107">
    <property type="entry name" value="PROTEIN_KINASE_ATP"/>
    <property type="match status" value="1"/>
</dbReference>
<protein>
    <submittedName>
        <fullName evidence="9">Serine/threonine-protein kinase Nek10</fullName>
    </submittedName>
</protein>
<dbReference type="GO" id="GO:1902749">
    <property type="term" value="P:regulation of cell cycle G2/M phase transition"/>
    <property type="evidence" value="ECO:0007669"/>
    <property type="project" value="TreeGrafter"/>
</dbReference>
<sequence length="675" mass="77501">MPDQGKKLKSAEKATDKRPHGICMRDYSDLKRLQSLLNVQSSNKQLPAIHFESGQTSVTRAQQNVKSSEQKPHGQWQESTEAVELENFSVTYKNERNFSKHPKHKLFQEIFTALVKNRLTCSEWVNQAPSIHFLRVLICLRLLIRDPCYQEMLHSLGGIENLAQYMETVANAYLDYGEDQHNVDKLVNMTYIFQKLAAVKDQREWVIASGVHKTLVNLLSARDSNVLLGALLALTSLVESPECREKISELTIVENLLVILHEYDLLSKRLTAELLRLLCAESQVKEQVKMYEGVPVLLSLLHSDHIKLLWSIVWILVQLCEDPETSVEIRIWGGIKQLLHILQGERNLVSDRSSIGSLSSANAAGRIRHLHLSDDLSPDEMQENTFSLQAGRACCAAITELMLNETNAYQVVQANGIYIIAKLILPNKERNAEKANLLQCYAFRALRFLFSMERNRHIFKRLFPTDLFEIFIDIGHYVRDITAYEELVSKLNLLKEDELKQIAESIESMNQSKAPTKHIGNYAILEHLGSGAFGSVYKVRKHNGQNLLAMKEVNLHNPAFGKDKKDRDSSVKNIVSELTIIKEQLCHPNVVRYYRTFLENDRLYIVMELIEGVPLGEYFHSLKQKQQQFTEERIWHIFIQLCLALRYLHKDKRIVHRDLTPNNVMLGDKDKVTIS</sequence>